<evidence type="ECO:0000313" key="2">
    <source>
        <dbReference type="Proteomes" id="UP000031586"/>
    </source>
</evidence>
<evidence type="ECO:0000313" key="1">
    <source>
        <dbReference type="EMBL" id="KIF50973.1"/>
    </source>
</evidence>
<protein>
    <submittedName>
        <fullName evidence="1">BplB</fullName>
    </submittedName>
</protein>
<sequence length="166" mass="18629">MAVPNAKGNVDLLRQAHKKNVALGERAVASDFIVRIVEYPEISALIRTSQLPEEKRGEPVEDFGQYGQGFRQYGATKRDGDIACQIVEIKRGDVIKTISKIVDNKEYVTIEIVLHGEDIEEKGYRLEDTMIAADPSDLDVENRTGTVRVPVNFLYNWFERIGGYAG</sequence>
<dbReference type="AlphaFoldDB" id="A0A0C1VMC6"/>
<dbReference type="PATRIC" id="fig|1229493.5.peg.3796"/>
<dbReference type="Proteomes" id="UP000031586">
    <property type="component" value="Unassembled WGS sequence"/>
</dbReference>
<reference evidence="1 2" key="1">
    <citation type="submission" date="2014-07" db="EMBL/GenBank/DDBJ databases">
        <title>Unique and conserved regions in Vibrio harveyi and related species in comparison with the shrimp pathogen Vibrio harveyi CAIM 1792.</title>
        <authorList>
            <person name="Espinoza-Valles I."/>
            <person name="Vora G."/>
            <person name="Leekitcharoenphon P."/>
            <person name="Ussery D."/>
            <person name="Hoj L."/>
            <person name="Gomez-Gil B."/>
        </authorList>
    </citation>
    <scope>NUCLEOTIDE SEQUENCE [LARGE SCALE GENOMIC DNA]</scope>
    <source>
        <strain evidence="2">CAIM 1854 / LMG 25443</strain>
    </source>
</reference>
<gene>
    <name evidence="1" type="ORF">H735_21965</name>
</gene>
<proteinExistence type="predicted"/>
<dbReference type="RefSeq" id="WP_012219903.1">
    <property type="nucleotide sequence ID" value="NZ_BAOH01000018.1"/>
</dbReference>
<comment type="caution">
    <text evidence="1">The sequence shown here is derived from an EMBL/GenBank/DDBJ whole genome shotgun (WGS) entry which is preliminary data.</text>
</comment>
<dbReference type="EMBL" id="JPRD01000044">
    <property type="protein sequence ID" value="KIF50973.1"/>
    <property type="molecule type" value="Genomic_DNA"/>
</dbReference>
<name>A0A0C1VMC6_9VIBR</name>
<accession>A0A0C1VMC6</accession>
<organism evidence="1 2">
    <name type="scientific">Vibrio owensii CAIM 1854 = LMG 25443</name>
    <dbReference type="NCBI Taxonomy" id="1229493"/>
    <lineage>
        <taxon>Bacteria</taxon>
        <taxon>Pseudomonadati</taxon>
        <taxon>Pseudomonadota</taxon>
        <taxon>Gammaproteobacteria</taxon>
        <taxon>Vibrionales</taxon>
        <taxon>Vibrionaceae</taxon>
        <taxon>Vibrio</taxon>
    </lineage>
</organism>